<feature type="signal peptide" evidence="1">
    <location>
        <begin position="1"/>
        <end position="30"/>
    </location>
</feature>
<reference evidence="4" key="1">
    <citation type="journal article" date="2019" name="Int. J. Syst. Evol. Microbiol.">
        <title>The Global Catalogue of Microorganisms (GCM) 10K type strain sequencing project: providing services to taxonomists for standard genome sequencing and annotation.</title>
        <authorList>
            <consortium name="The Broad Institute Genomics Platform"/>
            <consortium name="The Broad Institute Genome Sequencing Center for Infectious Disease"/>
            <person name="Wu L."/>
            <person name="Ma J."/>
        </authorList>
    </citation>
    <scope>NUCLEOTIDE SEQUENCE [LARGE SCALE GENOMIC DNA]</scope>
    <source>
        <strain evidence="4">KCTC 3950</strain>
    </source>
</reference>
<dbReference type="RefSeq" id="WP_377604698.1">
    <property type="nucleotide sequence ID" value="NZ_JBHUME010000010.1"/>
</dbReference>
<dbReference type="Gene3D" id="3.30.457.10">
    <property type="entry name" value="Copper amine oxidase-like, N-terminal domain"/>
    <property type="match status" value="1"/>
</dbReference>
<dbReference type="SUPFAM" id="SSF55383">
    <property type="entry name" value="Copper amine oxidase, domain N"/>
    <property type="match status" value="1"/>
</dbReference>
<dbReference type="EMBL" id="JBHUME010000010">
    <property type="protein sequence ID" value="MFD2614149.1"/>
    <property type="molecule type" value="Genomic_DNA"/>
</dbReference>
<accession>A0ABW5PHY0</accession>
<proteinExistence type="predicted"/>
<feature type="chain" id="PRO_5045733588" evidence="1">
    <location>
        <begin position="31"/>
        <end position="373"/>
    </location>
</feature>
<dbReference type="InterPro" id="IPR012854">
    <property type="entry name" value="Cu_amine_oxidase-like_N"/>
</dbReference>
<dbReference type="Pfam" id="PF07833">
    <property type="entry name" value="Cu_amine_oxidN1"/>
    <property type="match status" value="1"/>
</dbReference>
<dbReference type="InterPro" id="IPR036582">
    <property type="entry name" value="Mao_N_sf"/>
</dbReference>
<evidence type="ECO:0000259" key="2">
    <source>
        <dbReference type="Pfam" id="PF07833"/>
    </source>
</evidence>
<gene>
    <name evidence="3" type="ORF">ACFSUF_17210</name>
</gene>
<protein>
    <submittedName>
        <fullName evidence="3">Copper amine oxidase N-terminal domain-containing protein</fullName>
    </submittedName>
</protein>
<name>A0ABW5PHY0_9BACL</name>
<evidence type="ECO:0000256" key="1">
    <source>
        <dbReference type="SAM" id="SignalP"/>
    </source>
</evidence>
<dbReference type="Proteomes" id="UP001597541">
    <property type="component" value="Unassembled WGS sequence"/>
</dbReference>
<organism evidence="3 4">
    <name type="scientific">Paenibacillus gansuensis</name>
    <dbReference type="NCBI Taxonomy" id="306542"/>
    <lineage>
        <taxon>Bacteria</taxon>
        <taxon>Bacillati</taxon>
        <taxon>Bacillota</taxon>
        <taxon>Bacilli</taxon>
        <taxon>Bacillales</taxon>
        <taxon>Paenibacillaceae</taxon>
        <taxon>Paenibacillus</taxon>
    </lineage>
</organism>
<sequence length="373" mass="40421">MRRFTKNITITGIAAVIGLIPAMNAIPAEAAVSPPSVRFQLNTHFYSNNSGKHTLAVAPYTVGNTLMVPLRALAESMSATAGWSKSSGTVTITGKTFGKISAKVNDTFLIDGKGNKRKIPERVAIRKGTVFVPVRSIAQAMDLSVSWNKADKSVTIKGALGDKNQLSFHSKFEQGLDGWTGGFADLPVDYNKEIYELSFGKEKIPQDAGSVVNYGLKLNGVNRSDDLFMYITRKYDGLRKNTTYIAKLKFDMYTSESGGMIGIGGAPAEAVYIKAGVLSKAPKVIEEKNGDGAYFRMNLDKGNQGTEGPGVKIVGNAVKPDSGKEGFQRVQMTYEAKVTTNENGELHLLIGSDSGYEGRTTLYFDNIHFTLEK</sequence>
<feature type="domain" description="Copper amine oxidase-like N-terminal" evidence="2">
    <location>
        <begin position="54"/>
        <end position="156"/>
    </location>
</feature>
<evidence type="ECO:0000313" key="3">
    <source>
        <dbReference type="EMBL" id="MFD2614149.1"/>
    </source>
</evidence>
<evidence type="ECO:0000313" key="4">
    <source>
        <dbReference type="Proteomes" id="UP001597541"/>
    </source>
</evidence>
<keyword evidence="1" id="KW-0732">Signal</keyword>
<keyword evidence="4" id="KW-1185">Reference proteome</keyword>
<comment type="caution">
    <text evidence="3">The sequence shown here is derived from an EMBL/GenBank/DDBJ whole genome shotgun (WGS) entry which is preliminary data.</text>
</comment>